<dbReference type="Pfam" id="PF01910">
    <property type="entry name" value="Thiamine_BP"/>
    <property type="match status" value="1"/>
</dbReference>
<keyword evidence="3" id="KW-0472">Membrane</keyword>
<dbReference type="RefSeq" id="WP_091587207.1">
    <property type="nucleotide sequence ID" value="NZ_FNDU01000013.1"/>
</dbReference>
<evidence type="ECO:0000259" key="4">
    <source>
        <dbReference type="Pfam" id="PF01910"/>
    </source>
</evidence>
<protein>
    <submittedName>
        <fullName evidence="5">Uncharacterized protein, MTH1187 family</fullName>
    </submittedName>
</protein>
<dbReference type="InterPro" id="IPR010787">
    <property type="entry name" value="DUF1385"/>
</dbReference>
<keyword evidence="3" id="KW-0812">Transmembrane</keyword>
<keyword evidence="3" id="KW-1133">Transmembrane helix</keyword>
<gene>
    <name evidence="5" type="ORF">SAMN05216352_113120</name>
</gene>
<dbReference type="SUPFAM" id="SSF89957">
    <property type="entry name" value="MTH1187/YkoF-like"/>
    <property type="match status" value="1"/>
</dbReference>
<dbReference type="InterPro" id="IPR002767">
    <property type="entry name" value="Thiamine_BP"/>
</dbReference>
<dbReference type="STRING" id="930129.SAMN05216352_113120"/>
<dbReference type="InterPro" id="IPR051614">
    <property type="entry name" value="UPF0045_domain"/>
</dbReference>
<sequence>MKGLSYQNGVLFFGEKYIGWASVKNNKPVSEVLPLSSMSMLKIACHVFKLMPRWYKLLFYVWVAAVIFSPLFHLIGINLPALPFYTFIYFVFGTHFIFPKQLKKFHGAEHKVFSFKGVKKRRNIYRIKKAAITNRYCSTNIVVMYFLTVLFFTPAACLWYPFQQAIAIVSYSAVLFVPIFHRIIQQKKMAVFRKPLLYLSYAVQRHISCSHPERIHLLTAVEAYRALAENEYPHLLVEKPKMKKEEKKMAIIDLTIVPVGTESTSMSEDVAEVQKVLDRHSQKIDYHLTSMSTIIEGDLNDLFPIVQELHEIPFNRGAKRVATNIRLDDRRDGTQESMKGKVSSVENKLS</sequence>
<feature type="transmembrane region" description="Helical" evidence="3">
    <location>
        <begin position="142"/>
        <end position="162"/>
    </location>
</feature>
<dbReference type="Gene3D" id="3.30.70.930">
    <property type="match status" value="1"/>
</dbReference>
<reference evidence="5 6" key="1">
    <citation type="submission" date="2016-10" db="EMBL/GenBank/DDBJ databases">
        <authorList>
            <person name="de Groot N.N."/>
        </authorList>
    </citation>
    <scope>NUCLEOTIDE SEQUENCE [LARGE SCALE GENOMIC DNA]</scope>
    <source>
        <strain evidence="6">P4B,CCM 7963,CECT 7998,DSM 25260,IBRC-M 10614,KCTC 13821</strain>
    </source>
</reference>
<accession>A0A1G8P5A6</accession>
<feature type="transmembrane region" description="Helical" evidence="3">
    <location>
        <begin position="81"/>
        <end position="98"/>
    </location>
</feature>
<dbReference type="OrthoDB" id="2147383at2"/>
<organism evidence="5 6">
    <name type="scientific">Alteribacillus bidgolensis</name>
    <dbReference type="NCBI Taxonomy" id="930129"/>
    <lineage>
        <taxon>Bacteria</taxon>
        <taxon>Bacillati</taxon>
        <taxon>Bacillota</taxon>
        <taxon>Bacilli</taxon>
        <taxon>Bacillales</taxon>
        <taxon>Bacillaceae</taxon>
        <taxon>Alteribacillus</taxon>
    </lineage>
</organism>
<dbReference type="PANTHER" id="PTHR33777:SF1">
    <property type="entry name" value="UPF0045 PROTEIN ECM15"/>
    <property type="match status" value="1"/>
</dbReference>
<dbReference type="Pfam" id="PF07136">
    <property type="entry name" value="DUF1385"/>
    <property type="match status" value="1"/>
</dbReference>
<keyword evidence="6" id="KW-1185">Reference proteome</keyword>
<dbReference type="EMBL" id="FNDU01000013">
    <property type="protein sequence ID" value="SDI87486.1"/>
    <property type="molecule type" value="Genomic_DNA"/>
</dbReference>
<comment type="similarity">
    <text evidence="1">Belongs to the UPF0045 family.</text>
</comment>
<evidence type="ECO:0000313" key="5">
    <source>
        <dbReference type="EMBL" id="SDI87486.1"/>
    </source>
</evidence>
<feature type="region of interest" description="Disordered" evidence="2">
    <location>
        <begin position="329"/>
        <end position="350"/>
    </location>
</feature>
<dbReference type="Proteomes" id="UP000199017">
    <property type="component" value="Unassembled WGS sequence"/>
</dbReference>
<dbReference type="PANTHER" id="PTHR33777">
    <property type="entry name" value="UPF0045 PROTEIN ECM15"/>
    <property type="match status" value="1"/>
</dbReference>
<evidence type="ECO:0000256" key="3">
    <source>
        <dbReference type="SAM" id="Phobius"/>
    </source>
</evidence>
<feature type="transmembrane region" description="Helical" evidence="3">
    <location>
        <begin position="57"/>
        <end position="75"/>
    </location>
</feature>
<dbReference type="InterPro" id="IPR029756">
    <property type="entry name" value="MTH1187/YkoF-like"/>
</dbReference>
<dbReference type="AlphaFoldDB" id="A0A1G8P5A6"/>
<name>A0A1G8P5A6_9BACI</name>
<dbReference type="NCBIfam" id="TIGR00106">
    <property type="entry name" value="MTH1187 family thiamine-binding protein"/>
    <property type="match status" value="1"/>
</dbReference>
<feature type="domain" description="Thiamine-binding protein" evidence="4">
    <location>
        <begin position="253"/>
        <end position="346"/>
    </location>
</feature>
<evidence type="ECO:0000256" key="1">
    <source>
        <dbReference type="ARBA" id="ARBA00010272"/>
    </source>
</evidence>
<feature type="transmembrane region" description="Helical" evidence="3">
    <location>
        <begin position="168"/>
        <end position="184"/>
    </location>
</feature>
<evidence type="ECO:0000313" key="6">
    <source>
        <dbReference type="Proteomes" id="UP000199017"/>
    </source>
</evidence>
<proteinExistence type="inferred from homology"/>
<evidence type="ECO:0000256" key="2">
    <source>
        <dbReference type="SAM" id="MobiDB-lite"/>
    </source>
</evidence>
<dbReference type="GO" id="GO:0005829">
    <property type="term" value="C:cytosol"/>
    <property type="evidence" value="ECO:0007669"/>
    <property type="project" value="TreeGrafter"/>
</dbReference>